<dbReference type="EMBL" id="RDQO01000001">
    <property type="protein sequence ID" value="RMX08078.1"/>
    <property type="molecule type" value="Genomic_DNA"/>
</dbReference>
<evidence type="ECO:0000313" key="3">
    <source>
        <dbReference type="Proteomes" id="UP000278006"/>
    </source>
</evidence>
<dbReference type="Pfam" id="PF14110">
    <property type="entry name" value="DUF4282"/>
    <property type="match status" value="1"/>
</dbReference>
<feature type="transmembrane region" description="Helical" evidence="1">
    <location>
        <begin position="52"/>
        <end position="77"/>
    </location>
</feature>
<keyword evidence="1" id="KW-0472">Membrane</keyword>
<organism evidence="2 3">
    <name type="scientific">Corticibacter populi</name>
    <dbReference type="NCBI Taxonomy" id="1550736"/>
    <lineage>
        <taxon>Bacteria</taxon>
        <taxon>Pseudomonadati</taxon>
        <taxon>Pseudomonadota</taxon>
        <taxon>Betaproteobacteria</taxon>
        <taxon>Burkholderiales</taxon>
        <taxon>Comamonadaceae</taxon>
        <taxon>Corticibacter</taxon>
    </lineage>
</organism>
<protein>
    <submittedName>
        <fullName evidence="2">DUF4282 domain-containing protein</fullName>
    </submittedName>
</protein>
<feature type="transmembrane region" description="Helical" evidence="1">
    <location>
        <begin position="20"/>
        <end position="40"/>
    </location>
</feature>
<sequence>MRQFLYFDTMLAPKLITVVYWLQLVLYLFSGVVAFFGAMVGGRGFLGTISGMVGAVILTFLACLFARILAEVLIVIFKINDNIKKIADRSGS</sequence>
<evidence type="ECO:0000313" key="2">
    <source>
        <dbReference type="EMBL" id="RMX08078.1"/>
    </source>
</evidence>
<dbReference type="Proteomes" id="UP000278006">
    <property type="component" value="Unassembled WGS sequence"/>
</dbReference>
<name>A0A3M6QYK5_9BURK</name>
<dbReference type="AlphaFoldDB" id="A0A3M6QYK5"/>
<dbReference type="RefSeq" id="WP_122226202.1">
    <property type="nucleotide sequence ID" value="NZ_RDQO01000001.1"/>
</dbReference>
<reference evidence="2 3" key="1">
    <citation type="submission" date="2018-10" db="EMBL/GenBank/DDBJ databases">
        <title>Draft genome of Cortibacter populi DSM10536.</title>
        <authorList>
            <person name="Bernier A.-M."/>
            <person name="Bernard K."/>
        </authorList>
    </citation>
    <scope>NUCLEOTIDE SEQUENCE [LARGE SCALE GENOMIC DNA]</scope>
    <source>
        <strain evidence="2 3">DSM 105136</strain>
    </source>
</reference>
<keyword evidence="1" id="KW-0812">Transmembrane</keyword>
<dbReference type="OrthoDB" id="280522at2"/>
<gene>
    <name evidence="2" type="ORF">D8I35_02835</name>
</gene>
<accession>A0A3M6QYK5</accession>
<proteinExistence type="predicted"/>
<comment type="caution">
    <text evidence="2">The sequence shown here is derived from an EMBL/GenBank/DDBJ whole genome shotgun (WGS) entry which is preliminary data.</text>
</comment>
<keyword evidence="1" id="KW-1133">Transmembrane helix</keyword>
<dbReference type="InterPro" id="IPR025557">
    <property type="entry name" value="DUF4282"/>
</dbReference>
<evidence type="ECO:0000256" key="1">
    <source>
        <dbReference type="SAM" id="Phobius"/>
    </source>
</evidence>
<keyword evidence="3" id="KW-1185">Reference proteome</keyword>